<organism evidence="1 2">
    <name type="scientific">Oryza sativa subsp. japonica</name>
    <name type="common">Rice</name>
    <dbReference type="NCBI Taxonomy" id="39947"/>
    <lineage>
        <taxon>Eukaryota</taxon>
        <taxon>Viridiplantae</taxon>
        <taxon>Streptophyta</taxon>
        <taxon>Embryophyta</taxon>
        <taxon>Tracheophyta</taxon>
        <taxon>Spermatophyta</taxon>
        <taxon>Magnoliopsida</taxon>
        <taxon>Liliopsida</taxon>
        <taxon>Poales</taxon>
        <taxon>Poaceae</taxon>
        <taxon>BOP clade</taxon>
        <taxon>Oryzoideae</taxon>
        <taxon>Oryzeae</taxon>
        <taxon>Oryzinae</taxon>
        <taxon>Oryza</taxon>
        <taxon>Oryza sativa</taxon>
    </lineage>
</organism>
<proteinExistence type="predicted"/>
<sequence>MAAAAAAAAAGGAWEEAAGGRSRVGAPGRGASSFPLTSAMETNLQHCRIRRRFTTNLLLRFLRRRLRKALDFSLGPNQVGKVQDYLDLVRPPLCLSVSLKKVAAPQSSSVLIYSGMRINSQPPASVAPASCWYRISRRDPIINPNPSQLVLAANRLEQSSWASVISNCM</sequence>
<evidence type="ECO:0000313" key="2">
    <source>
        <dbReference type="Proteomes" id="UP000000763"/>
    </source>
</evidence>
<name>Q6K9N2_ORYSJ</name>
<reference evidence="2" key="2">
    <citation type="journal article" date="2008" name="Nucleic Acids Res.">
        <title>The rice annotation project database (RAP-DB): 2008 update.</title>
        <authorList>
            <consortium name="The rice annotation project (RAP)"/>
        </authorList>
    </citation>
    <scope>GENOME REANNOTATION</scope>
    <source>
        <strain evidence="2">cv. Nipponbare</strain>
    </source>
</reference>
<accession>Q6K9N2</accession>
<dbReference type="EMBL" id="AP004053">
    <property type="protein sequence ID" value="BAD21550.1"/>
    <property type="molecule type" value="Genomic_DNA"/>
</dbReference>
<gene>
    <name evidence="1" type="primary">OJ1234_B11.26</name>
</gene>
<dbReference type="AlphaFoldDB" id="Q6K9N2"/>
<dbReference type="Proteomes" id="UP000000763">
    <property type="component" value="Chromosome 2"/>
</dbReference>
<reference evidence="2" key="1">
    <citation type="journal article" date="2005" name="Nature">
        <title>The map-based sequence of the rice genome.</title>
        <authorList>
            <consortium name="International rice genome sequencing project (IRGSP)"/>
            <person name="Matsumoto T."/>
            <person name="Wu J."/>
            <person name="Kanamori H."/>
            <person name="Katayose Y."/>
            <person name="Fujisawa M."/>
            <person name="Namiki N."/>
            <person name="Mizuno H."/>
            <person name="Yamamoto K."/>
            <person name="Antonio B.A."/>
            <person name="Baba T."/>
            <person name="Sakata K."/>
            <person name="Nagamura Y."/>
            <person name="Aoki H."/>
            <person name="Arikawa K."/>
            <person name="Arita K."/>
            <person name="Bito T."/>
            <person name="Chiden Y."/>
            <person name="Fujitsuka N."/>
            <person name="Fukunaka R."/>
            <person name="Hamada M."/>
            <person name="Harada C."/>
            <person name="Hayashi A."/>
            <person name="Hijishita S."/>
            <person name="Honda M."/>
            <person name="Hosokawa S."/>
            <person name="Ichikawa Y."/>
            <person name="Idonuma A."/>
            <person name="Iijima M."/>
            <person name="Ikeda M."/>
            <person name="Ikeno M."/>
            <person name="Ito K."/>
            <person name="Ito S."/>
            <person name="Ito T."/>
            <person name="Ito Y."/>
            <person name="Ito Y."/>
            <person name="Iwabuchi A."/>
            <person name="Kamiya K."/>
            <person name="Karasawa W."/>
            <person name="Kurita K."/>
            <person name="Katagiri S."/>
            <person name="Kikuta A."/>
            <person name="Kobayashi H."/>
            <person name="Kobayashi N."/>
            <person name="Machita K."/>
            <person name="Maehara T."/>
            <person name="Masukawa M."/>
            <person name="Mizubayashi T."/>
            <person name="Mukai Y."/>
            <person name="Nagasaki H."/>
            <person name="Nagata Y."/>
            <person name="Naito S."/>
            <person name="Nakashima M."/>
            <person name="Nakama Y."/>
            <person name="Nakamichi Y."/>
            <person name="Nakamura M."/>
            <person name="Meguro A."/>
            <person name="Negishi M."/>
            <person name="Ohta I."/>
            <person name="Ohta T."/>
            <person name="Okamoto M."/>
            <person name="Ono N."/>
            <person name="Saji S."/>
            <person name="Sakaguchi M."/>
            <person name="Sakai K."/>
            <person name="Shibata M."/>
            <person name="Shimokawa T."/>
            <person name="Song J."/>
            <person name="Takazaki Y."/>
            <person name="Terasawa K."/>
            <person name="Tsugane M."/>
            <person name="Tsuji K."/>
            <person name="Ueda S."/>
            <person name="Waki K."/>
            <person name="Yamagata H."/>
            <person name="Yamamoto M."/>
            <person name="Yamamoto S."/>
            <person name="Yamane H."/>
            <person name="Yoshiki S."/>
            <person name="Yoshihara R."/>
            <person name="Yukawa K."/>
            <person name="Zhong H."/>
            <person name="Yano M."/>
            <person name="Yuan Q."/>
            <person name="Ouyang S."/>
            <person name="Liu J."/>
            <person name="Jones K.M."/>
            <person name="Gansberger K."/>
            <person name="Moffat K."/>
            <person name="Hill J."/>
            <person name="Bera J."/>
            <person name="Fadrosh D."/>
            <person name="Jin S."/>
            <person name="Johri S."/>
            <person name="Kim M."/>
            <person name="Overton L."/>
            <person name="Reardon M."/>
            <person name="Tsitrin T."/>
            <person name="Vuong H."/>
            <person name="Weaver B."/>
            <person name="Ciecko A."/>
            <person name="Tallon L."/>
            <person name="Jackson J."/>
            <person name="Pai G."/>
            <person name="Aken S.V."/>
            <person name="Utterback T."/>
            <person name="Reidmuller S."/>
            <person name="Feldblyum T."/>
            <person name="Hsiao J."/>
            <person name="Zismann V."/>
            <person name="Iobst S."/>
            <person name="de Vazeille A.R."/>
            <person name="Buell C.R."/>
            <person name="Ying K."/>
            <person name="Li Y."/>
            <person name="Lu T."/>
            <person name="Huang Y."/>
            <person name="Zhao Q."/>
            <person name="Feng Q."/>
            <person name="Zhang L."/>
            <person name="Zhu J."/>
            <person name="Weng Q."/>
            <person name="Mu J."/>
            <person name="Lu Y."/>
            <person name="Fan D."/>
            <person name="Liu Y."/>
            <person name="Guan J."/>
            <person name="Zhang Y."/>
            <person name="Yu S."/>
            <person name="Liu X."/>
            <person name="Zhang Y."/>
            <person name="Hong G."/>
            <person name="Han B."/>
            <person name="Choisne N."/>
            <person name="Demange N."/>
            <person name="Orjeda G."/>
            <person name="Samain S."/>
            <person name="Cattolico L."/>
            <person name="Pelletier E."/>
            <person name="Couloux A."/>
            <person name="Segurens B."/>
            <person name="Wincker P."/>
            <person name="D'Hont A."/>
            <person name="Scarpelli C."/>
            <person name="Weissenbach J."/>
            <person name="Salanoubat M."/>
            <person name="Quetier F."/>
            <person name="Yu Y."/>
            <person name="Kim H.R."/>
            <person name="Rambo T."/>
            <person name="Currie J."/>
            <person name="Collura K."/>
            <person name="Luo M."/>
            <person name="Yang T."/>
            <person name="Ammiraju J.S.S."/>
            <person name="Engler F."/>
            <person name="Soderlund C."/>
            <person name="Wing R.A."/>
            <person name="Palmer L.E."/>
            <person name="de la Bastide M."/>
            <person name="Spiegel L."/>
            <person name="Nascimento L."/>
            <person name="Zutavern T."/>
            <person name="O'Shaughnessy A."/>
            <person name="Dike S."/>
            <person name="Dedhia N."/>
            <person name="Preston R."/>
            <person name="Balija V."/>
            <person name="McCombie W.R."/>
            <person name="Chow T."/>
            <person name="Chen H."/>
            <person name="Chung M."/>
            <person name="Chen C."/>
            <person name="Shaw J."/>
            <person name="Wu H."/>
            <person name="Hsiao K."/>
            <person name="Chao Y."/>
            <person name="Chu M."/>
            <person name="Cheng C."/>
            <person name="Hour A."/>
            <person name="Lee P."/>
            <person name="Lin S."/>
            <person name="Lin Y."/>
            <person name="Liou J."/>
            <person name="Liu S."/>
            <person name="Hsing Y."/>
            <person name="Raghuvanshi S."/>
            <person name="Mohanty A."/>
            <person name="Bharti A.K."/>
            <person name="Gaur A."/>
            <person name="Gupta V."/>
            <person name="Kumar D."/>
            <person name="Ravi V."/>
            <person name="Vij S."/>
            <person name="Kapur A."/>
            <person name="Khurana P."/>
            <person name="Khurana P."/>
            <person name="Khurana J.P."/>
            <person name="Tyagi A.K."/>
            <person name="Gaikwad K."/>
            <person name="Singh A."/>
            <person name="Dalal V."/>
            <person name="Srivastava S."/>
            <person name="Dixit A."/>
            <person name="Pal A.K."/>
            <person name="Ghazi I.A."/>
            <person name="Yadav M."/>
            <person name="Pandit A."/>
            <person name="Bhargava A."/>
            <person name="Sureshbabu K."/>
            <person name="Batra K."/>
            <person name="Sharma T.R."/>
            <person name="Mohapatra T."/>
            <person name="Singh N.K."/>
            <person name="Messing J."/>
            <person name="Nelson A.B."/>
            <person name="Fuks G."/>
            <person name="Kavchok S."/>
            <person name="Keizer G."/>
            <person name="Linton E."/>
            <person name="Llaca V."/>
            <person name="Song R."/>
            <person name="Tanyolac B."/>
            <person name="Young S."/>
            <person name="Ho-Il K."/>
            <person name="Hahn J.H."/>
            <person name="Sangsakoo G."/>
            <person name="Vanavichit A."/>
            <person name="de Mattos Luiz.A.T."/>
            <person name="Zimmer P.D."/>
            <person name="Malone G."/>
            <person name="Dellagostin O."/>
            <person name="de Oliveira A.C."/>
            <person name="Bevan M."/>
            <person name="Bancroft I."/>
            <person name="Minx P."/>
            <person name="Cordum H."/>
            <person name="Wilson R."/>
            <person name="Cheng Z."/>
            <person name="Jin W."/>
            <person name="Jiang J."/>
            <person name="Leong S.A."/>
            <person name="Iwama H."/>
            <person name="Gojobori T."/>
            <person name="Itoh T."/>
            <person name="Niimura Y."/>
            <person name="Fujii Y."/>
            <person name="Habara T."/>
            <person name="Sakai H."/>
            <person name="Sato Y."/>
            <person name="Wilson G."/>
            <person name="Kumar K."/>
            <person name="McCouch S."/>
            <person name="Juretic N."/>
            <person name="Hoen D."/>
            <person name="Wright S."/>
            <person name="Bruskiewich R."/>
            <person name="Bureau T."/>
            <person name="Miyao A."/>
            <person name="Hirochika H."/>
            <person name="Nishikawa T."/>
            <person name="Kadowaki K."/>
            <person name="Sugiura M."/>
            <person name="Burr B."/>
            <person name="Sasaki T."/>
        </authorList>
    </citation>
    <scope>NUCLEOTIDE SEQUENCE [LARGE SCALE GENOMIC DNA]</scope>
    <source>
        <strain evidence="2">cv. Nipponbare</strain>
    </source>
</reference>
<protein>
    <submittedName>
        <fullName evidence="1">Uncharacterized protein</fullName>
    </submittedName>
</protein>
<evidence type="ECO:0000313" key="1">
    <source>
        <dbReference type="EMBL" id="BAD21550.1"/>
    </source>
</evidence>